<dbReference type="EMBL" id="BTGU01007051">
    <property type="protein sequence ID" value="GMN27254.1"/>
    <property type="molecule type" value="Genomic_DNA"/>
</dbReference>
<evidence type="ECO:0000256" key="1">
    <source>
        <dbReference type="SAM" id="MobiDB-lite"/>
    </source>
</evidence>
<evidence type="ECO:0000313" key="3">
    <source>
        <dbReference type="Proteomes" id="UP001187192"/>
    </source>
</evidence>
<keyword evidence="3" id="KW-1185">Reference proteome</keyword>
<organism evidence="2 3">
    <name type="scientific">Ficus carica</name>
    <name type="common">Common fig</name>
    <dbReference type="NCBI Taxonomy" id="3494"/>
    <lineage>
        <taxon>Eukaryota</taxon>
        <taxon>Viridiplantae</taxon>
        <taxon>Streptophyta</taxon>
        <taxon>Embryophyta</taxon>
        <taxon>Tracheophyta</taxon>
        <taxon>Spermatophyta</taxon>
        <taxon>Magnoliopsida</taxon>
        <taxon>eudicotyledons</taxon>
        <taxon>Gunneridae</taxon>
        <taxon>Pentapetalae</taxon>
        <taxon>rosids</taxon>
        <taxon>fabids</taxon>
        <taxon>Rosales</taxon>
        <taxon>Moraceae</taxon>
        <taxon>Ficeae</taxon>
        <taxon>Ficus</taxon>
    </lineage>
</organism>
<name>A0AA87YZW1_FICCA</name>
<gene>
    <name evidence="2" type="ORF">TIFTF001_049358</name>
</gene>
<dbReference type="AlphaFoldDB" id="A0AA87YZW1"/>
<reference evidence="2" key="1">
    <citation type="submission" date="2023-07" db="EMBL/GenBank/DDBJ databases">
        <title>draft genome sequence of fig (Ficus carica).</title>
        <authorList>
            <person name="Takahashi T."/>
            <person name="Nishimura K."/>
        </authorList>
    </citation>
    <scope>NUCLEOTIDE SEQUENCE</scope>
</reference>
<dbReference type="Proteomes" id="UP001187192">
    <property type="component" value="Unassembled WGS sequence"/>
</dbReference>
<evidence type="ECO:0000313" key="2">
    <source>
        <dbReference type="EMBL" id="GMN27254.1"/>
    </source>
</evidence>
<feature type="region of interest" description="Disordered" evidence="1">
    <location>
        <begin position="82"/>
        <end position="103"/>
    </location>
</feature>
<sequence>MNSSSFGKMLILSATGVDSLFPGRLRSRSFPSFASGPVPRVLHIRLLHCLPASRRPLLPLTKLFCPKETGPPADSYPIPKALAESSTTELPDEEIARTAEIPD</sequence>
<comment type="caution">
    <text evidence="2">The sequence shown here is derived from an EMBL/GenBank/DDBJ whole genome shotgun (WGS) entry which is preliminary data.</text>
</comment>
<accession>A0AA87YZW1</accession>
<protein>
    <submittedName>
        <fullName evidence="2">Uncharacterized protein</fullName>
    </submittedName>
</protein>
<proteinExistence type="predicted"/>